<dbReference type="SUPFAM" id="SSF55785">
    <property type="entry name" value="PYP-like sensor domain (PAS domain)"/>
    <property type="match status" value="1"/>
</dbReference>
<dbReference type="InterPro" id="IPR029787">
    <property type="entry name" value="Nucleotide_cyclase"/>
</dbReference>
<dbReference type="GO" id="GO:0052621">
    <property type="term" value="F:diguanylate cyclase activity"/>
    <property type="evidence" value="ECO:0007669"/>
    <property type="project" value="TreeGrafter"/>
</dbReference>
<comment type="caution">
    <text evidence="3">The sequence shown here is derived from an EMBL/GenBank/DDBJ whole genome shotgun (WGS) entry which is preliminary data.</text>
</comment>
<dbReference type="InterPro" id="IPR050469">
    <property type="entry name" value="Diguanylate_Cyclase"/>
</dbReference>
<name>A0A6N7IYZ8_9FIRM</name>
<evidence type="ECO:0000313" key="4">
    <source>
        <dbReference type="Proteomes" id="UP000460257"/>
    </source>
</evidence>
<keyword evidence="4" id="KW-1185">Reference proteome</keyword>
<evidence type="ECO:0000313" key="3">
    <source>
        <dbReference type="EMBL" id="MQN01180.1"/>
    </source>
</evidence>
<dbReference type="InterPro" id="IPR035965">
    <property type="entry name" value="PAS-like_dom_sf"/>
</dbReference>
<keyword evidence="1" id="KW-0472">Membrane</keyword>
<keyword evidence="1" id="KW-0812">Transmembrane</keyword>
<dbReference type="Proteomes" id="UP000460257">
    <property type="component" value="Unassembled WGS sequence"/>
</dbReference>
<accession>A0A6N7IYZ8</accession>
<dbReference type="Pfam" id="PF08269">
    <property type="entry name" value="dCache_2"/>
    <property type="match status" value="1"/>
</dbReference>
<gene>
    <name evidence="3" type="ORF">FRC54_04425</name>
</gene>
<feature type="domain" description="GGDEF" evidence="2">
    <location>
        <begin position="292"/>
        <end position="422"/>
    </location>
</feature>
<feature type="transmembrane region" description="Helical" evidence="1">
    <location>
        <begin position="226"/>
        <end position="245"/>
    </location>
</feature>
<proteinExistence type="predicted"/>
<dbReference type="PANTHER" id="PTHR45138">
    <property type="entry name" value="REGULATORY COMPONENTS OF SENSORY TRANSDUCTION SYSTEM"/>
    <property type="match status" value="1"/>
</dbReference>
<dbReference type="InterPro" id="IPR004010">
    <property type="entry name" value="Double_Cache_2"/>
</dbReference>
<dbReference type="SUPFAM" id="SSF55073">
    <property type="entry name" value="Nucleotide cyclase"/>
    <property type="match status" value="1"/>
</dbReference>
<evidence type="ECO:0000256" key="1">
    <source>
        <dbReference type="SAM" id="Phobius"/>
    </source>
</evidence>
<keyword evidence="1" id="KW-1133">Transmembrane helix</keyword>
<dbReference type="PANTHER" id="PTHR45138:SF9">
    <property type="entry name" value="DIGUANYLATE CYCLASE DGCM-RELATED"/>
    <property type="match status" value="1"/>
</dbReference>
<dbReference type="InterPro" id="IPR043128">
    <property type="entry name" value="Rev_trsase/Diguanyl_cyclase"/>
</dbReference>
<feature type="transmembrane region" description="Helical" evidence="1">
    <location>
        <begin position="20"/>
        <end position="41"/>
    </location>
</feature>
<dbReference type="CDD" id="cd01949">
    <property type="entry name" value="GGDEF"/>
    <property type="match status" value="1"/>
</dbReference>
<dbReference type="Gene3D" id="3.30.450.20">
    <property type="entry name" value="PAS domain"/>
    <property type="match status" value="2"/>
</dbReference>
<dbReference type="Pfam" id="PF00990">
    <property type="entry name" value="GGDEF"/>
    <property type="match status" value="1"/>
</dbReference>
<dbReference type="SMART" id="SM00267">
    <property type="entry name" value="GGDEF"/>
    <property type="match status" value="1"/>
</dbReference>
<organism evidence="3 4">
    <name type="scientific">Candidatus Weimeria bifida</name>
    <dbReference type="NCBI Taxonomy" id="2599074"/>
    <lineage>
        <taxon>Bacteria</taxon>
        <taxon>Bacillati</taxon>
        <taxon>Bacillota</taxon>
        <taxon>Clostridia</taxon>
        <taxon>Lachnospirales</taxon>
        <taxon>Lachnospiraceae</taxon>
        <taxon>Candidatus Weimeria</taxon>
    </lineage>
</organism>
<dbReference type="InterPro" id="IPR000160">
    <property type="entry name" value="GGDEF_dom"/>
</dbReference>
<dbReference type="Gene3D" id="3.30.70.270">
    <property type="match status" value="1"/>
</dbReference>
<sequence length="573" mass="65841">MKSEKYNESKDKKSVYKDIITIIITIIVLYLVFGIGFGVLVRQNSKNLYNIILKSDKDVLKTAVDNRLRKINSKRNLLKKQGKTKDEIYSEVYDSTYEKVHSLKYPGDGYMWVNEIKDYNGGDGYAVRLMHPNPASSEGLVLSTRTTDAAGNRPYQKELDIVKKSGSGFYMYYYKAYKNDKPVKKLTYCALDKEYNWVICVGMNLSSIRQYDALQRKAIKPYVDRTLIILVIVCMCLTIIIALYFSKQYNRKLLQKNKKLDDLAYKDPLTGIYNRGGLNRRLESLVNDEKVIELTGIFIDLDDFKLINDIYGHVAGDLALKNLSEFLRRSFPDALIGRTGGDEFCVIISNKSPEECGELFEKVIPGEKTFSYEDKSIRYTLSGGYASYPSQARDSAEFITMMDNALYAAKLGGKHTAKHYQDYMSNIRRDQLGFNVSNMAYGMPGAFLIYKADESEKILFANDHLIDLFECDNYDDFLDYTQSSFRRIVYNEDLDKVEKSINDQIEQGKINSPSSQNSYEDYVAYRIRTKTGNVINVIDFGRLVHDQHYGDVFYVFIVDVDKLKGRIIFPKSC</sequence>
<dbReference type="PROSITE" id="PS50887">
    <property type="entry name" value="GGDEF"/>
    <property type="match status" value="1"/>
</dbReference>
<dbReference type="EMBL" id="VOGC01000003">
    <property type="protein sequence ID" value="MQN01180.1"/>
    <property type="molecule type" value="Genomic_DNA"/>
</dbReference>
<evidence type="ECO:0000259" key="2">
    <source>
        <dbReference type="PROSITE" id="PS50887"/>
    </source>
</evidence>
<dbReference type="NCBIfam" id="TIGR00254">
    <property type="entry name" value="GGDEF"/>
    <property type="match status" value="1"/>
</dbReference>
<dbReference type="AlphaFoldDB" id="A0A6N7IYZ8"/>
<reference evidence="3" key="1">
    <citation type="journal article" date="2020" name="Appl. Environ. Microbiol.">
        <title>Medium-Chain Fatty Acid Synthesis by 'Candidatus Weimeria bifida' gen. nov., sp. nov., and 'Candidatus Pseudoramibacter fermentans' sp. nov.</title>
        <authorList>
            <person name="Scarborough M.J."/>
            <person name="Myers K.S."/>
            <person name="Donohue T.J."/>
            <person name="Noguera D.R."/>
        </authorList>
    </citation>
    <scope>NUCLEOTIDE SEQUENCE</scope>
    <source>
        <strain evidence="3">LCO1.1</strain>
    </source>
</reference>
<protein>
    <submittedName>
        <fullName evidence="3">Diguanylate cyclase</fullName>
    </submittedName>
</protein>